<dbReference type="GO" id="GO:0016567">
    <property type="term" value="P:protein ubiquitination"/>
    <property type="evidence" value="ECO:0007669"/>
    <property type="project" value="TreeGrafter"/>
</dbReference>
<dbReference type="CDD" id="cd16448">
    <property type="entry name" value="RING-H2"/>
    <property type="match status" value="1"/>
</dbReference>
<dbReference type="PROSITE" id="PS50089">
    <property type="entry name" value="ZF_RING_2"/>
    <property type="match status" value="1"/>
</dbReference>
<keyword evidence="2 4" id="KW-0863">Zinc-finger</keyword>
<keyword evidence="1" id="KW-0479">Metal-binding</keyword>
<dbReference type="GO" id="GO:0061630">
    <property type="term" value="F:ubiquitin protein ligase activity"/>
    <property type="evidence" value="ECO:0007669"/>
    <property type="project" value="TreeGrafter"/>
</dbReference>
<dbReference type="PANTHER" id="PTHR45969:SF69">
    <property type="entry name" value="FINGER DOMAIN PROTEIN, PUTATIVE (AFU_ORTHOLOGUE AFUA_3G12190)-RELATED"/>
    <property type="match status" value="1"/>
</dbReference>
<evidence type="ECO:0000313" key="7">
    <source>
        <dbReference type="Proteomes" id="UP000240883"/>
    </source>
</evidence>
<name>A0A2T2NBF9_CORCC</name>
<dbReference type="SUPFAM" id="SSF57850">
    <property type="entry name" value="RING/U-box"/>
    <property type="match status" value="1"/>
</dbReference>
<evidence type="ECO:0000256" key="3">
    <source>
        <dbReference type="ARBA" id="ARBA00022833"/>
    </source>
</evidence>
<evidence type="ECO:0000259" key="5">
    <source>
        <dbReference type="PROSITE" id="PS50089"/>
    </source>
</evidence>
<dbReference type="Pfam" id="PF13639">
    <property type="entry name" value="zf-RING_2"/>
    <property type="match status" value="1"/>
</dbReference>
<dbReference type="EMBL" id="KZ678141">
    <property type="protein sequence ID" value="PSN62782.1"/>
    <property type="molecule type" value="Genomic_DNA"/>
</dbReference>
<evidence type="ECO:0000256" key="1">
    <source>
        <dbReference type="ARBA" id="ARBA00022723"/>
    </source>
</evidence>
<accession>A0A2T2NBF9</accession>
<feature type="domain" description="RING-type" evidence="5">
    <location>
        <begin position="200"/>
        <end position="246"/>
    </location>
</feature>
<evidence type="ECO:0000313" key="6">
    <source>
        <dbReference type="EMBL" id="PSN62782.1"/>
    </source>
</evidence>
<dbReference type="InterPro" id="IPR013083">
    <property type="entry name" value="Znf_RING/FYVE/PHD"/>
</dbReference>
<dbReference type="AlphaFoldDB" id="A0A2T2NBF9"/>
<organism evidence="6 7">
    <name type="scientific">Corynespora cassiicola Philippines</name>
    <dbReference type="NCBI Taxonomy" id="1448308"/>
    <lineage>
        <taxon>Eukaryota</taxon>
        <taxon>Fungi</taxon>
        <taxon>Dikarya</taxon>
        <taxon>Ascomycota</taxon>
        <taxon>Pezizomycotina</taxon>
        <taxon>Dothideomycetes</taxon>
        <taxon>Pleosporomycetidae</taxon>
        <taxon>Pleosporales</taxon>
        <taxon>Corynesporascaceae</taxon>
        <taxon>Corynespora</taxon>
    </lineage>
</organism>
<reference evidence="6 7" key="1">
    <citation type="journal article" date="2018" name="Front. Microbiol.">
        <title>Genome-Wide Analysis of Corynespora cassiicola Leaf Fall Disease Putative Effectors.</title>
        <authorList>
            <person name="Lopez D."/>
            <person name="Ribeiro S."/>
            <person name="Label P."/>
            <person name="Fumanal B."/>
            <person name="Venisse J.S."/>
            <person name="Kohler A."/>
            <person name="de Oliveira R.R."/>
            <person name="Labutti K."/>
            <person name="Lipzen A."/>
            <person name="Lail K."/>
            <person name="Bauer D."/>
            <person name="Ohm R.A."/>
            <person name="Barry K.W."/>
            <person name="Spatafora J."/>
            <person name="Grigoriev I.V."/>
            <person name="Martin F.M."/>
            <person name="Pujade-Renaud V."/>
        </authorList>
    </citation>
    <scope>NUCLEOTIDE SEQUENCE [LARGE SCALE GENOMIC DNA]</scope>
    <source>
        <strain evidence="6 7">Philippines</strain>
    </source>
</reference>
<dbReference type="Gene3D" id="3.30.40.10">
    <property type="entry name" value="Zinc/RING finger domain, C3HC4 (zinc finger)"/>
    <property type="match status" value="1"/>
</dbReference>
<evidence type="ECO:0000256" key="4">
    <source>
        <dbReference type="PROSITE-ProRule" id="PRU00175"/>
    </source>
</evidence>
<sequence length="373" mass="43266">MPKIPVQRLIGYYEDLTRQAAQPDLPLFPLEYRNYVNRKREEGRMYRDLLRIAEALDVEERPESMRIFLRHHNTIVRRLEWAEKHKKTNKYDVIHIHQMVMAHKYWNNGLQNPFSPLATDDKFTDRIRICSNAVVVSMVKHLTSLDTLFPQLNEGSQLENVGPDHDIATVSSQISLAQLSSLQAELTATEDSYRDQSVRCMMCLDEYADDDLPVRLNACGHIVGAACLNTWINSIHRQATTCPQCRTLLCERRPRRPPYISSEQQAHRNHHIDRIYANRRVILTLACFVHLVVHRGFVDVLRWYSDINQELRNRRVGFALVFSPPSDLGPTTGLEWQISFLRVLRNAEGQIVDSVPAPWYPRPVGLPRNVWGE</sequence>
<evidence type="ECO:0000256" key="2">
    <source>
        <dbReference type="ARBA" id="ARBA00022771"/>
    </source>
</evidence>
<dbReference type="InterPro" id="IPR001841">
    <property type="entry name" value="Znf_RING"/>
</dbReference>
<proteinExistence type="predicted"/>
<keyword evidence="3" id="KW-0862">Zinc</keyword>
<dbReference type="OrthoDB" id="3657150at2759"/>
<dbReference type="STRING" id="1448308.A0A2T2NBF9"/>
<protein>
    <recommendedName>
        <fullName evidence="5">RING-type domain-containing protein</fullName>
    </recommendedName>
</protein>
<keyword evidence="7" id="KW-1185">Reference proteome</keyword>
<dbReference type="GO" id="GO:0008270">
    <property type="term" value="F:zinc ion binding"/>
    <property type="evidence" value="ECO:0007669"/>
    <property type="project" value="UniProtKB-KW"/>
</dbReference>
<gene>
    <name evidence="6" type="ORF">BS50DRAFT_129097</name>
</gene>
<dbReference type="Proteomes" id="UP000240883">
    <property type="component" value="Unassembled WGS sequence"/>
</dbReference>
<dbReference type="PANTHER" id="PTHR45969">
    <property type="entry name" value="RING ZINC FINGER PROTEIN-RELATED"/>
    <property type="match status" value="1"/>
</dbReference>